<evidence type="ECO:0000256" key="1">
    <source>
        <dbReference type="SAM" id="SignalP"/>
    </source>
</evidence>
<dbReference type="EMBL" id="GBXM01065062">
    <property type="protein sequence ID" value="JAH43515.1"/>
    <property type="molecule type" value="Transcribed_RNA"/>
</dbReference>
<dbReference type="AlphaFoldDB" id="A0A0E9SS84"/>
<accession>A0A0E9SS84</accession>
<reference evidence="2" key="1">
    <citation type="submission" date="2014-11" db="EMBL/GenBank/DDBJ databases">
        <authorList>
            <person name="Amaro Gonzalez C."/>
        </authorList>
    </citation>
    <scope>NUCLEOTIDE SEQUENCE</scope>
</reference>
<evidence type="ECO:0000313" key="2">
    <source>
        <dbReference type="EMBL" id="JAH43515.1"/>
    </source>
</evidence>
<reference evidence="2" key="2">
    <citation type="journal article" date="2015" name="Fish Shellfish Immunol.">
        <title>Early steps in the European eel (Anguilla anguilla)-Vibrio vulnificus interaction in the gills: Role of the RtxA13 toxin.</title>
        <authorList>
            <person name="Callol A."/>
            <person name="Pajuelo D."/>
            <person name="Ebbesson L."/>
            <person name="Teles M."/>
            <person name="MacKenzie S."/>
            <person name="Amaro C."/>
        </authorList>
    </citation>
    <scope>NUCLEOTIDE SEQUENCE</scope>
</reference>
<keyword evidence="1" id="KW-0732">Signal</keyword>
<name>A0A0E9SS84_ANGAN</name>
<organism evidence="2">
    <name type="scientific">Anguilla anguilla</name>
    <name type="common">European freshwater eel</name>
    <name type="synonym">Muraena anguilla</name>
    <dbReference type="NCBI Taxonomy" id="7936"/>
    <lineage>
        <taxon>Eukaryota</taxon>
        <taxon>Metazoa</taxon>
        <taxon>Chordata</taxon>
        <taxon>Craniata</taxon>
        <taxon>Vertebrata</taxon>
        <taxon>Euteleostomi</taxon>
        <taxon>Actinopterygii</taxon>
        <taxon>Neopterygii</taxon>
        <taxon>Teleostei</taxon>
        <taxon>Anguilliformes</taxon>
        <taxon>Anguillidae</taxon>
        <taxon>Anguilla</taxon>
    </lineage>
</organism>
<sequence>MSDNGVCSLTGALLVLFCTCNTKFSLVNPSYAGSTPSTLKVYVVAVSSRHTSLDGQTVGSHYLISEFMRGVRCLCP</sequence>
<evidence type="ECO:0008006" key="3">
    <source>
        <dbReference type="Google" id="ProtNLM"/>
    </source>
</evidence>
<proteinExistence type="predicted"/>
<feature type="chain" id="PRO_5002432555" description="Secreted protein" evidence="1">
    <location>
        <begin position="33"/>
        <end position="76"/>
    </location>
</feature>
<protein>
    <recommendedName>
        <fullName evidence="3">Secreted protein</fullName>
    </recommendedName>
</protein>
<feature type="signal peptide" evidence="1">
    <location>
        <begin position="1"/>
        <end position="32"/>
    </location>
</feature>